<dbReference type="GO" id="GO:0020037">
    <property type="term" value="F:heme binding"/>
    <property type="evidence" value="ECO:0007669"/>
    <property type="project" value="InterPro"/>
</dbReference>
<proteinExistence type="inferred from homology"/>
<evidence type="ECO:0000259" key="18">
    <source>
        <dbReference type="PROSITE" id="PS50857"/>
    </source>
</evidence>
<dbReference type="PATRIC" id="fig|316.101.peg.1238"/>
<keyword evidence="8" id="KW-0249">Electron transport</keyword>
<evidence type="ECO:0000313" key="21">
    <source>
        <dbReference type="Proteomes" id="UP000032487"/>
    </source>
</evidence>
<dbReference type="Pfam" id="PF00116">
    <property type="entry name" value="COX2"/>
    <property type="match status" value="1"/>
</dbReference>
<dbReference type="SUPFAM" id="SSF46626">
    <property type="entry name" value="Cytochrome c"/>
    <property type="match status" value="1"/>
</dbReference>
<keyword evidence="6 17" id="KW-0812">Transmembrane</keyword>
<dbReference type="GO" id="GO:0004129">
    <property type="term" value="F:cytochrome-c oxidase activity"/>
    <property type="evidence" value="ECO:0007669"/>
    <property type="project" value="UniProtKB-EC"/>
</dbReference>
<dbReference type="PANTHER" id="PTHR22888:SF9">
    <property type="entry name" value="CYTOCHROME C OXIDASE SUBUNIT 2"/>
    <property type="match status" value="1"/>
</dbReference>
<evidence type="ECO:0000256" key="5">
    <source>
        <dbReference type="ARBA" id="ARBA00022660"/>
    </source>
</evidence>
<dbReference type="RefSeq" id="WP_045161740.1">
    <property type="nucleotide sequence ID" value="NZ_JYHV01000014.1"/>
</dbReference>
<keyword evidence="4 16" id="KW-0349">Heme</keyword>
<dbReference type="AlphaFoldDB" id="A0A0D9AU61"/>
<dbReference type="PROSITE" id="PS50857">
    <property type="entry name" value="COX2_CUA"/>
    <property type="match status" value="1"/>
</dbReference>
<dbReference type="GO" id="GO:0005507">
    <property type="term" value="F:copper ion binding"/>
    <property type="evidence" value="ECO:0007669"/>
    <property type="project" value="InterPro"/>
</dbReference>
<dbReference type="InterPro" id="IPR014222">
    <property type="entry name" value="Cyt_c_oxidase_su2"/>
</dbReference>
<evidence type="ECO:0000256" key="8">
    <source>
        <dbReference type="ARBA" id="ARBA00022982"/>
    </source>
</evidence>
<evidence type="ECO:0000256" key="6">
    <source>
        <dbReference type="ARBA" id="ARBA00022692"/>
    </source>
</evidence>
<keyword evidence="5" id="KW-0679">Respiratory chain</keyword>
<dbReference type="EMBL" id="JYHV01000014">
    <property type="protein sequence ID" value="KJH82921.1"/>
    <property type="molecule type" value="Genomic_DNA"/>
</dbReference>
<feature type="domain" description="Cytochrome c" evidence="19">
    <location>
        <begin position="206"/>
        <end position="296"/>
    </location>
</feature>
<keyword evidence="11" id="KW-0186">Copper</keyword>
<accession>A0A0D9AU61</accession>
<evidence type="ECO:0000256" key="11">
    <source>
        <dbReference type="ARBA" id="ARBA00023008"/>
    </source>
</evidence>
<feature type="transmembrane region" description="Helical" evidence="17">
    <location>
        <begin position="50"/>
        <end position="71"/>
    </location>
</feature>
<dbReference type="Gene3D" id="2.60.40.420">
    <property type="entry name" value="Cupredoxins - blue copper proteins"/>
    <property type="match status" value="1"/>
</dbReference>
<dbReference type="Pfam" id="PF00034">
    <property type="entry name" value="Cytochrom_C"/>
    <property type="match status" value="1"/>
</dbReference>
<feature type="transmembrane region" description="Helical" evidence="17">
    <location>
        <begin position="6"/>
        <end position="29"/>
    </location>
</feature>
<keyword evidence="10 16" id="KW-0408">Iron</keyword>
<comment type="caution">
    <text evidence="20">The sequence shown here is derived from an EMBL/GenBank/DDBJ whole genome shotgun (WGS) entry which is preliminary data.</text>
</comment>
<keyword evidence="7 16" id="KW-0479">Metal-binding</keyword>
<evidence type="ECO:0000256" key="1">
    <source>
        <dbReference type="ARBA" id="ARBA00004141"/>
    </source>
</evidence>
<dbReference type="PROSITE" id="PS51007">
    <property type="entry name" value="CYTC"/>
    <property type="match status" value="1"/>
</dbReference>
<comment type="catalytic activity">
    <reaction evidence="15">
        <text>4 Fe(II)-[cytochrome c] + O2 + 8 H(+)(in) = 4 Fe(III)-[cytochrome c] + 2 H2O + 4 H(+)(out)</text>
        <dbReference type="Rhea" id="RHEA:11436"/>
        <dbReference type="Rhea" id="RHEA-COMP:10350"/>
        <dbReference type="Rhea" id="RHEA-COMP:14399"/>
        <dbReference type="ChEBI" id="CHEBI:15377"/>
        <dbReference type="ChEBI" id="CHEBI:15378"/>
        <dbReference type="ChEBI" id="CHEBI:15379"/>
        <dbReference type="ChEBI" id="CHEBI:29033"/>
        <dbReference type="ChEBI" id="CHEBI:29034"/>
        <dbReference type="EC" id="7.1.1.9"/>
    </reaction>
</comment>
<dbReference type="GO" id="GO:0042773">
    <property type="term" value="P:ATP synthesis coupled electron transport"/>
    <property type="evidence" value="ECO:0007669"/>
    <property type="project" value="TreeGrafter"/>
</dbReference>
<evidence type="ECO:0000313" key="20">
    <source>
        <dbReference type="EMBL" id="KJH82921.1"/>
    </source>
</evidence>
<evidence type="ECO:0000256" key="10">
    <source>
        <dbReference type="ARBA" id="ARBA00023004"/>
    </source>
</evidence>
<dbReference type="NCBIfam" id="TIGR02866">
    <property type="entry name" value="CoxB"/>
    <property type="match status" value="1"/>
</dbReference>
<name>A0A0D9AU61_STUST</name>
<sequence>MARQVANVWWGMFGFASLVLVAVTAIWIYALAREPRQTSEEQAIRLNRRWVIGGGIVLPSLSIIVLLIVGIPTGRSMLPLPVEGEQPLKVRVTGHQWWWEVHYPDSGVTTANQLIIPAGRLIDVQVTSADVIHSFWIPRLGGKMDMLPGRTNVIRIEAGHAGIFHGQCSEFCGLQHTRMKLHVEAQPAADFETWIAARKNLTFEQRAPGAAGQVFNDRCGQCHRVAGITDGNRAPDLTDLATRPSLGAGVIENNREGLRRWLREHKELKFGNGMPAHDDVPPETLDQIAVWLETLAP</sequence>
<dbReference type="CDD" id="cd04213">
    <property type="entry name" value="CuRO_CcO_Caa3_II"/>
    <property type="match status" value="1"/>
</dbReference>
<evidence type="ECO:0000256" key="16">
    <source>
        <dbReference type="PROSITE-ProRule" id="PRU00433"/>
    </source>
</evidence>
<dbReference type="Proteomes" id="UP000032487">
    <property type="component" value="Unassembled WGS sequence"/>
</dbReference>
<feature type="domain" description="Cytochrome oxidase subunit II copper A binding" evidence="18">
    <location>
        <begin position="85"/>
        <end position="197"/>
    </location>
</feature>
<evidence type="ECO:0000256" key="2">
    <source>
        <dbReference type="ARBA" id="ARBA00007866"/>
    </source>
</evidence>
<comment type="subcellular location">
    <subcellularLocation>
        <location evidence="1">Membrane</location>
        <topology evidence="1">Multi-pass membrane protein</topology>
    </subcellularLocation>
</comment>
<gene>
    <name evidence="20" type="ORF">UF78_07620</name>
</gene>
<protein>
    <recommendedName>
        <fullName evidence="14">Cytochrome aa3 subunit 2</fullName>
    </recommendedName>
</protein>
<dbReference type="OrthoDB" id="9781261at2"/>
<dbReference type="InterPro" id="IPR036909">
    <property type="entry name" value="Cyt_c-like_dom_sf"/>
</dbReference>
<reference evidence="20 21" key="1">
    <citation type="submission" date="2015-02" db="EMBL/GenBank/DDBJ databases">
        <title>Draft genome sequence of Pseudomonas stutzeri NT0128 isolated from wheat (Triticum turgidum) rhizosphere.</title>
        <authorList>
            <person name="Tovi N."/>
            <person name="Frenk S."/>
            <person name="Hadar Y."/>
            <person name="Minz D."/>
        </authorList>
    </citation>
    <scope>NUCLEOTIDE SEQUENCE [LARGE SCALE GENOMIC DNA]</scope>
    <source>
        <strain evidence="20 21">NT0128</strain>
    </source>
</reference>
<evidence type="ECO:0000256" key="3">
    <source>
        <dbReference type="ARBA" id="ARBA00022448"/>
    </source>
</evidence>
<evidence type="ECO:0000256" key="14">
    <source>
        <dbReference type="ARBA" id="ARBA00031399"/>
    </source>
</evidence>
<dbReference type="InterPro" id="IPR002429">
    <property type="entry name" value="CcO_II-like_C"/>
</dbReference>
<evidence type="ECO:0000256" key="12">
    <source>
        <dbReference type="ARBA" id="ARBA00023136"/>
    </source>
</evidence>
<dbReference type="SUPFAM" id="SSF49503">
    <property type="entry name" value="Cupredoxins"/>
    <property type="match status" value="1"/>
</dbReference>
<dbReference type="InterPro" id="IPR045187">
    <property type="entry name" value="CcO_II"/>
</dbReference>
<dbReference type="InterPro" id="IPR001505">
    <property type="entry name" value="Copper_CuA"/>
</dbReference>
<organism evidence="20 21">
    <name type="scientific">Stutzerimonas stutzeri</name>
    <name type="common">Pseudomonas stutzeri</name>
    <dbReference type="NCBI Taxonomy" id="316"/>
    <lineage>
        <taxon>Bacteria</taxon>
        <taxon>Pseudomonadati</taxon>
        <taxon>Pseudomonadota</taxon>
        <taxon>Gammaproteobacteria</taxon>
        <taxon>Pseudomonadales</taxon>
        <taxon>Pseudomonadaceae</taxon>
        <taxon>Stutzerimonas</taxon>
    </lineage>
</organism>
<evidence type="ECO:0000259" key="19">
    <source>
        <dbReference type="PROSITE" id="PS51007"/>
    </source>
</evidence>
<keyword evidence="12 17" id="KW-0472">Membrane</keyword>
<comment type="similarity">
    <text evidence="2">Belongs to the cytochrome c oxidase subunit 2 family.</text>
</comment>
<evidence type="ECO:0000256" key="9">
    <source>
        <dbReference type="ARBA" id="ARBA00022989"/>
    </source>
</evidence>
<evidence type="ECO:0000256" key="15">
    <source>
        <dbReference type="ARBA" id="ARBA00047816"/>
    </source>
</evidence>
<evidence type="ECO:0000256" key="13">
    <source>
        <dbReference type="ARBA" id="ARBA00024688"/>
    </source>
</evidence>
<dbReference type="GO" id="GO:0016491">
    <property type="term" value="F:oxidoreductase activity"/>
    <property type="evidence" value="ECO:0007669"/>
    <property type="project" value="InterPro"/>
</dbReference>
<dbReference type="PROSITE" id="PS00078">
    <property type="entry name" value="COX2"/>
    <property type="match status" value="1"/>
</dbReference>
<evidence type="ECO:0000256" key="4">
    <source>
        <dbReference type="ARBA" id="ARBA00022617"/>
    </source>
</evidence>
<dbReference type="InterPro" id="IPR034236">
    <property type="entry name" value="CuRO_CcO_Caa3_II"/>
</dbReference>
<dbReference type="GO" id="GO:0016020">
    <property type="term" value="C:membrane"/>
    <property type="evidence" value="ECO:0007669"/>
    <property type="project" value="UniProtKB-SubCell"/>
</dbReference>
<keyword evidence="3" id="KW-0813">Transport</keyword>
<evidence type="ECO:0000256" key="7">
    <source>
        <dbReference type="ARBA" id="ARBA00022723"/>
    </source>
</evidence>
<dbReference type="InterPro" id="IPR008972">
    <property type="entry name" value="Cupredoxin"/>
</dbReference>
<comment type="function">
    <text evidence="13">Subunits I and II form the functional core of the enzyme complex. Electrons originating in cytochrome c are transferred via heme a and Cu(A) to the binuclear center formed by heme a3 and Cu(B).</text>
</comment>
<dbReference type="InterPro" id="IPR009056">
    <property type="entry name" value="Cyt_c-like_dom"/>
</dbReference>
<evidence type="ECO:0000256" key="17">
    <source>
        <dbReference type="SAM" id="Phobius"/>
    </source>
</evidence>
<dbReference type="PANTHER" id="PTHR22888">
    <property type="entry name" value="CYTOCHROME C OXIDASE, SUBUNIT II"/>
    <property type="match status" value="1"/>
</dbReference>
<keyword evidence="9 17" id="KW-1133">Transmembrane helix</keyword>